<reference evidence="2 3" key="1">
    <citation type="submission" date="2023-03" db="EMBL/GenBank/DDBJ databases">
        <title>Muricauda XX sp. nov. and Muricauda XXX sp. nov., two novel species isolated from Okinawa Trough.</title>
        <authorList>
            <person name="Cao W."/>
            <person name="Deng X."/>
        </authorList>
    </citation>
    <scope>NUCLEOTIDE SEQUENCE [LARGE SCALE GENOMIC DNA]</scope>
    <source>
        <strain evidence="2 3">334s03</strain>
    </source>
</reference>
<keyword evidence="1" id="KW-0732">Signal</keyword>
<organism evidence="2 3">
    <name type="scientific">Flagellimonas yonaguniensis</name>
    <dbReference type="NCBI Taxonomy" id="3031325"/>
    <lineage>
        <taxon>Bacteria</taxon>
        <taxon>Pseudomonadati</taxon>
        <taxon>Bacteroidota</taxon>
        <taxon>Flavobacteriia</taxon>
        <taxon>Flavobacteriales</taxon>
        <taxon>Flavobacteriaceae</taxon>
        <taxon>Flagellimonas</taxon>
    </lineage>
</organism>
<gene>
    <name evidence="2" type="ORF">PY092_08990</name>
</gene>
<dbReference type="Gene3D" id="3.40.1000.10">
    <property type="entry name" value="Mog1/PsbP, alpha/beta/alpha sandwich"/>
    <property type="match status" value="1"/>
</dbReference>
<evidence type="ECO:0000313" key="3">
    <source>
        <dbReference type="Proteomes" id="UP001221366"/>
    </source>
</evidence>
<dbReference type="PROSITE" id="PS51257">
    <property type="entry name" value="PROKAR_LIPOPROTEIN"/>
    <property type="match status" value="1"/>
</dbReference>
<dbReference type="Proteomes" id="UP001221366">
    <property type="component" value="Unassembled WGS sequence"/>
</dbReference>
<keyword evidence="3" id="KW-1185">Reference proteome</keyword>
<feature type="signal peptide" evidence="1">
    <location>
        <begin position="1"/>
        <end position="20"/>
    </location>
</feature>
<evidence type="ECO:0000313" key="2">
    <source>
        <dbReference type="EMBL" id="MDF0716280.1"/>
    </source>
</evidence>
<evidence type="ECO:0000256" key="1">
    <source>
        <dbReference type="SAM" id="SignalP"/>
    </source>
</evidence>
<evidence type="ECO:0008006" key="4">
    <source>
        <dbReference type="Google" id="ProtNLM"/>
    </source>
</evidence>
<comment type="caution">
    <text evidence="2">The sequence shown here is derived from an EMBL/GenBank/DDBJ whole genome shotgun (WGS) entry which is preliminary data.</text>
</comment>
<feature type="chain" id="PRO_5045918105" description="DUF4252 domain-containing protein" evidence="1">
    <location>
        <begin position="21"/>
        <end position="195"/>
    </location>
</feature>
<sequence length="195" mass="22603">MVNKLTFLFVLLIFSCTSCKNEKTENNDSETTIKDFNTVSIDNEYHIKMPRFLKGTTGLNEEASLQYQSLLREAYVIIIDEPKKGFEEVYRDLEQYDDALSVIQNYRGARLKILSRTSEINSKSEPKSIKIHGLDAEALELDAKVNGLDNDISYFLTFVDGREKVYMIMCWTLKNQKEEHKKTFKTIAESFELID</sequence>
<proteinExistence type="predicted"/>
<protein>
    <recommendedName>
        <fullName evidence="4">DUF4252 domain-containing protein</fullName>
    </recommendedName>
</protein>
<dbReference type="RefSeq" id="WP_275615519.1">
    <property type="nucleotide sequence ID" value="NZ_JARFVB010000004.1"/>
</dbReference>
<name>A0ABT5XYL9_9FLAO</name>
<dbReference type="EMBL" id="JARFVB010000004">
    <property type="protein sequence ID" value="MDF0716280.1"/>
    <property type="molecule type" value="Genomic_DNA"/>
</dbReference>
<accession>A0ABT5XYL9</accession>